<dbReference type="SUPFAM" id="SSF53448">
    <property type="entry name" value="Nucleotide-diphospho-sugar transferases"/>
    <property type="match status" value="1"/>
</dbReference>
<dbReference type="InterPro" id="IPR005835">
    <property type="entry name" value="NTP_transferase_dom"/>
</dbReference>
<dbReference type="EMBL" id="AP021874">
    <property type="protein sequence ID" value="BBO66723.1"/>
    <property type="molecule type" value="Genomic_DNA"/>
</dbReference>
<dbReference type="InterPro" id="IPR046981">
    <property type="entry name" value="G1P_cyt_trans"/>
</dbReference>
<keyword evidence="3" id="KW-1185">Reference proteome</keyword>
<dbReference type="GO" id="GO:0009243">
    <property type="term" value="P:O antigen biosynthetic process"/>
    <property type="evidence" value="ECO:0007669"/>
    <property type="project" value="InterPro"/>
</dbReference>
<gene>
    <name evidence="2" type="primary">gcd1</name>
    <name evidence="2" type="ORF">DSCA_06530</name>
</gene>
<dbReference type="GO" id="GO:0047343">
    <property type="term" value="F:glucose-1-phosphate cytidylyltransferase activity"/>
    <property type="evidence" value="ECO:0007669"/>
    <property type="project" value="InterPro"/>
</dbReference>
<keyword evidence="2" id="KW-0808">Transferase</keyword>
<dbReference type="NCBIfam" id="TIGR02623">
    <property type="entry name" value="G1P_cyt_trans"/>
    <property type="match status" value="1"/>
</dbReference>
<keyword evidence="2" id="KW-0548">Nucleotidyltransferase</keyword>
<dbReference type="InterPro" id="IPR013446">
    <property type="entry name" value="G1P_cyt_trans-like"/>
</dbReference>
<dbReference type="PANTHER" id="PTHR47183:SF1">
    <property type="entry name" value="GLUCOSE-1-PHOSPHATE CYTIDYLYLTRANSFERASE"/>
    <property type="match status" value="1"/>
</dbReference>
<organism evidence="2 3">
    <name type="scientific">Desulfosarcina alkanivorans</name>
    <dbReference type="NCBI Taxonomy" id="571177"/>
    <lineage>
        <taxon>Bacteria</taxon>
        <taxon>Pseudomonadati</taxon>
        <taxon>Thermodesulfobacteriota</taxon>
        <taxon>Desulfobacteria</taxon>
        <taxon>Desulfobacterales</taxon>
        <taxon>Desulfosarcinaceae</taxon>
        <taxon>Desulfosarcina</taxon>
    </lineage>
</organism>
<dbReference type="KEGG" id="dalk:DSCA_06530"/>
<dbReference type="CDD" id="cd02524">
    <property type="entry name" value="G1P_cytidylyltransferase"/>
    <property type="match status" value="1"/>
</dbReference>
<reference evidence="2 3" key="1">
    <citation type="submission" date="2019-11" db="EMBL/GenBank/DDBJ databases">
        <title>Comparative genomics of hydrocarbon-degrading Desulfosarcina strains.</title>
        <authorList>
            <person name="Watanabe M."/>
            <person name="Kojima H."/>
            <person name="Fukui M."/>
        </authorList>
    </citation>
    <scope>NUCLEOTIDE SEQUENCE [LARGE SCALE GENOMIC DNA]</scope>
    <source>
        <strain evidence="2 3">PL12</strain>
    </source>
</reference>
<protein>
    <submittedName>
        <fullName evidence="2">Glucose-1-phosphate cytidylyltransferase</fullName>
    </submittedName>
</protein>
<evidence type="ECO:0000259" key="1">
    <source>
        <dbReference type="Pfam" id="PF00483"/>
    </source>
</evidence>
<feature type="domain" description="Nucleotidyl transferase" evidence="1">
    <location>
        <begin position="2"/>
        <end position="214"/>
    </location>
</feature>
<dbReference type="Pfam" id="PF00483">
    <property type="entry name" value="NTP_transferase"/>
    <property type="match status" value="1"/>
</dbReference>
<name>A0A5K7YDK5_9BACT</name>
<dbReference type="Gene3D" id="3.90.550.10">
    <property type="entry name" value="Spore Coat Polysaccharide Biosynthesis Protein SpsA, Chain A"/>
    <property type="match status" value="1"/>
</dbReference>
<sequence>MGTRLREETETKPKPMINVGGKPILWHIMKIYSHYGFKDFVLCLGYRGEVIKDYFLNYEAMNTDFTIELDSGVVTSHNNHEETGWQVTLADTGEKAMTGARIKKIEKYIDGDLFMVTYGDGLADIDIQDLVKFHKSHGRIVTVTGVRPASRFGELETNGDEVSKFGEKPQTKEGLVNGGFFILDTRVFSYLTEEDDCIFEGKPLERLAADGELMVYRHPGFWQCMDTYRDLQLLNNLWAGRADDKELYFDRISKGRGAPWKVWG</sequence>
<dbReference type="PANTHER" id="PTHR47183">
    <property type="entry name" value="GLUCOSE-1-PHOSPHATE CYTIDYLYLTRANSFERASE-RELATED"/>
    <property type="match status" value="1"/>
</dbReference>
<evidence type="ECO:0000313" key="2">
    <source>
        <dbReference type="EMBL" id="BBO66723.1"/>
    </source>
</evidence>
<evidence type="ECO:0000313" key="3">
    <source>
        <dbReference type="Proteomes" id="UP000427906"/>
    </source>
</evidence>
<dbReference type="InterPro" id="IPR029044">
    <property type="entry name" value="Nucleotide-diphossugar_trans"/>
</dbReference>
<accession>A0A5K7YDK5</accession>
<dbReference type="AlphaFoldDB" id="A0A5K7YDK5"/>
<dbReference type="Proteomes" id="UP000427906">
    <property type="component" value="Chromosome"/>
</dbReference>
<proteinExistence type="predicted"/>